<dbReference type="EMBL" id="VSSQ01007968">
    <property type="protein sequence ID" value="MPM37493.1"/>
    <property type="molecule type" value="Genomic_DNA"/>
</dbReference>
<organism evidence="1">
    <name type="scientific">bioreactor metagenome</name>
    <dbReference type="NCBI Taxonomy" id="1076179"/>
    <lineage>
        <taxon>unclassified sequences</taxon>
        <taxon>metagenomes</taxon>
        <taxon>ecological metagenomes</taxon>
    </lineage>
</organism>
<dbReference type="AlphaFoldDB" id="A0A644ZFL0"/>
<evidence type="ECO:0000313" key="1">
    <source>
        <dbReference type="EMBL" id="MPM37493.1"/>
    </source>
</evidence>
<protein>
    <recommendedName>
        <fullName evidence="2">DUF4221 domain-containing protein</fullName>
    </recommendedName>
</protein>
<comment type="caution">
    <text evidence="1">The sequence shown here is derived from an EMBL/GenBank/DDBJ whole genome shotgun (WGS) entry which is preliminary data.</text>
</comment>
<sequence>MCTLFKFLPMYKLFLCIFIQLLCFSCNKKNEIAFFVNSSYEDCGTFMDKDTKSEFVFFAKRNFNPHLKIFDSQANFKDSISLKKAEEIVGKITKVWMTEEDSIFVFSSNTQKYVVVDNRGDPIHTKEFGKSISDKNNNFYDFYPPFMQSMDMRYNSEVIYTTFWVGNTKYSPDENNKTLSLVMNHIRDGYLMYREQNYSSKSLPPTFGIRISDFVELRDLQESVFLPYYKTLILNDRYFLLTYYSRYIYELDANLDITDRFKVVPDELSVVQPMPDVEDDTSLEKLDVQIENQSYVSNLLYVKDKNRFVVILKTGKSTKEDIFSYPFKVLIYNSSLDKLLKSYEFNSTAFIPGSSFVLLNKLYVEKKNESHNKRVYESIEVY</sequence>
<gene>
    <name evidence="1" type="ORF">SDC9_84110</name>
</gene>
<proteinExistence type="predicted"/>
<evidence type="ECO:0008006" key="2">
    <source>
        <dbReference type="Google" id="ProtNLM"/>
    </source>
</evidence>
<reference evidence="1" key="1">
    <citation type="submission" date="2019-08" db="EMBL/GenBank/DDBJ databases">
        <authorList>
            <person name="Kucharzyk K."/>
            <person name="Murdoch R.W."/>
            <person name="Higgins S."/>
            <person name="Loffler F."/>
        </authorList>
    </citation>
    <scope>NUCLEOTIDE SEQUENCE</scope>
</reference>
<accession>A0A644ZFL0</accession>
<name>A0A644ZFL0_9ZZZZ</name>